<feature type="region of interest" description="Disordered" evidence="1">
    <location>
        <begin position="37"/>
        <end position="56"/>
    </location>
</feature>
<comment type="caution">
    <text evidence="2">The sequence shown here is derived from an EMBL/GenBank/DDBJ whole genome shotgun (WGS) entry which is preliminary data.</text>
</comment>
<gene>
    <name evidence="2" type="ORF">HNO88_003257</name>
</gene>
<dbReference type="Proteomes" id="UP000555448">
    <property type="component" value="Unassembled WGS sequence"/>
</dbReference>
<dbReference type="EMBL" id="JACHLR010000015">
    <property type="protein sequence ID" value="MBB4859924.1"/>
    <property type="molecule type" value="Genomic_DNA"/>
</dbReference>
<organism evidence="2 3">
    <name type="scientific">Novosphingobium chloroacetimidivorans</name>
    <dbReference type="NCBI Taxonomy" id="1428314"/>
    <lineage>
        <taxon>Bacteria</taxon>
        <taxon>Pseudomonadati</taxon>
        <taxon>Pseudomonadota</taxon>
        <taxon>Alphaproteobacteria</taxon>
        <taxon>Sphingomonadales</taxon>
        <taxon>Sphingomonadaceae</taxon>
        <taxon>Novosphingobium</taxon>
    </lineage>
</organism>
<evidence type="ECO:0000256" key="1">
    <source>
        <dbReference type="SAM" id="MobiDB-lite"/>
    </source>
</evidence>
<keyword evidence="3" id="KW-1185">Reference proteome</keyword>
<accession>A0A7W7NXY1</accession>
<proteinExistence type="predicted"/>
<dbReference type="AlphaFoldDB" id="A0A7W7NXY1"/>
<reference evidence="2 3" key="1">
    <citation type="submission" date="2020-08" db="EMBL/GenBank/DDBJ databases">
        <title>Functional genomics of gut bacteria from endangered species of beetles.</title>
        <authorList>
            <person name="Carlos-Shanley C."/>
        </authorList>
    </citation>
    <scope>NUCLEOTIDE SEQUENCE [LARGE SCALE GENOMIC DNA]</scope>
    <source>
        <strain evidence="2 3">S00245</strain>
    </source>
</reference>
<evidence type="ECO:0000313" key="3">
    <source>
        <dbReference type="Proteomes" id="UP000555448"/>
    </source>
</evidence>
<name>A0A7W7NXY1_9SPHN</name>
<evidence type="ECO:0000313" key="2">
    <source>
        <dbReference type="EMBL" id="MBB4859924.1"/>
    </source>
</evidence>
<protein>
    <submittedName>
        <fullName evidence="2">Uncharacterized protein</fullName>
    </submittedName>
</protein>
<sequence length="88" mass="9525">MVLSVRASEGTAWAANGGGIWRPIASPYLRRQPLVRPRLPSTTFGGPPPRTGEDSKGSCLEWRIGYPLFWLAAEARGPAQFAARFAAV</sequence>